<organism evidence="8 9">
    <name type="scientific">Strongylocentrotus purpuratus</name>
    <name type="common">Purple sea urchin</name>
    <dbReference type="NCBI Taxonomy" id="7668"/>
    <lineage>
        <taxon>Eukaryota</taxon>
        <taxon>Metazoa</taxon>
        <taxon>Echinodermata</taxon>
        <taxon>Eleutherozoa</taxon>
        <taxon>Echinozoa</taxon>
        <taxon>Echinoidea</taxon>
        <taxon>Euechinoidea</taxon>
        <taxon>Echinacea</taxon>
        <taxon>Camarodonta</taxon>
        <taxon>Echinidea</taxon>
        <taxon>Strongylocentrotidae</taxon>
        <taxon>Strongylocentrotus</taxon>
    </lineage>
</organism>
<dbReference type="RefSeq" id="XP_030847947.1">
    <property type="nucleotide sequence ID" value="XM_030992087.1"/>
</dbReference>
<dbReference type="FunFam" id="1.10.510.10:FF:001751">
    <property type="entry name" value="Os04g0517500 protein"/>
    <property type="match status" value="1"/>
</dbReference>
<evidence type="ECO:0000256" key="2">
    <source>
        <dbReference type="ARBA" id="ARBA00022527"/>
    </source>
</evidence>
<accession>A0A7M7P9B4</accession>
<proteinExistence type="inferred from homology"/>
<dbReference type="FunFam" id="3.30.200.20:FF:000209">
    <property type="entry name" value="MAP kinase-activated protein kinase 5 isoform X1"/>
    <property type="match status" value="1"/>
</dbReference>
<dbReference type="InterPro" id="IPR050205">
    <property type="entry name" value="CDPK_Ser/Thr_kinases"/>
</dbReference>
<feature type="domain" description="Protein kinase" evidence="7">
    <location>
        <begin position="19"/>
        <end position="207"/>
    </location>
</feature>
<protein>
    <recommendedName>
        <fullName evidence="7">Protein kinase domain-containing protein</fullName>
    </recommendedName>
</protein>
<dbReference type="InterPro" id="IPR000719">
    <property type="entry name" value="Prot_kinase_dom"/>
</dbReference>
<dbReference type="SUPFAM" id="SSF56112">
    <property type="entry name" value="Protein kinase-like (PK-like)"/>
    <property type="match status" value="1"/>
</dbReference>
<dbReference type="InParanoid" id="A0A7M7P9B4"/>
<dbReference type="OrthoDB" id="40902at2759"/>
<reference evidence="8" key="2">
    <citation type="submission" date="2021-01" db="UniProtKB">
        <authorList>
            <consortium name="EnsemblMetazoa"/>
        </authorList>
    </citation>
    <scope>IDENTIFICATION</scope>
</reference>
<keyword evidence="5" id="KW-0418">Kinase</keyword>
<dbReference type="Proteomes" id="UP000007110">
    <property type="component" value="Unassembled WGS sequence"/>
</dbReference>
<reference evidence="9" key="1">
    <citation type="submission" date="2015-02" db="EMBL/GenBank/DDBJ databases">
        <title>Genome sequencing for Strongylocentrotus purpuratus.</title>
        <authorList>
            <person name="Murali S."/>
            <person name="Liu Y."/>
            <person name="Vee V."/>
            <person name="English A."/>
            <person name="Wang M."/>
            <person name="Skinner E."/>
            <person name="Han Y."/>
            <person name="Muzny D.M."/>
            <person name="Worley K.C."/>
            <person name="Gibbs R.A."/>
        </authorList>
    </citation>
    <scope>NUCLEOTIDE SEQUENCE</scope>
</reference>
<dbReference type="PANTHER" id="PTHR24349">
    <property type="entry name" value="SERINE/THREONINE-PROTEIN KINASE"/>
    <property type="match status" value="1"/>
</dbReference>
<evidence type="ECO:0000256" key="1">
    <source>
        <dbReference type="ARBA" id="ARBA00006692"/>
    </source>
</evidence>
<dbReference type="Pfam" id="PF00069">
    <property type="entry name" value="Pkinase"/>
    <property type="match status" value="1"/>
</dbReference>
<evidence type="ECO:0000256" key="5">
    <source>
        <dbReference type="ARBA" id="ARBA00022777"/>
    </source>
</evidence>
<dbReference type="GeneID" id="585654"/>
<keyword evidence="4" id="KW-0547">Nucleotide-binding</keyword>
<dbReference type="KEGG" id="spu:585654"/>
<evidence type="ECO:0000256" key="6">
    <source>
        <dbReference type="ARBA" id="ARBA00022840"/>
    </source>
</evidence>
<dbReference type="Gene3D" id="1.10.510.10">
    <property type="entry name" value="Transferase(Phosphotransferase) domain 1"/>
    <property type="match status" value="1"/>
</dbReference>
<dbReference type="EnsemblMetazoa" id="XM_030992087">
    <property type="protein sequence ID" value="XP_030847947"/>
    <property type="gene ID" value="LOC585654"/>
</dbReference>
<dbReference type="Gene3D" id="3.30.200.20">
    <property type="entry name" value="Phosphorylase Kinase, domain 1"/>
    <property type="match status" value="1"/>
</dbReference>
<evidence type="ECO:0000313" key="8">
    <source>
        <dbReference type="EnsemblMetazoa" id="XP_030847947"/>
    </source>
</evidence>
<keyword evidence="6" id="KW-0067">ATP-binding</keyword>
<name>A0A7M7P9B4_STRPU</name>
<keyword evidence="2" id="KW-0723">Serine/threonine-protein kinase</keyword>
<evidence type="ECO:0000256" key="3">
    <source>
        <dbReference type="ARBA" id="ARBA00022679"/>
    </source>
</evidence>
<evidence type="ECO:0000259" key="7">
    <source>
        <dbReference type="PROSITE" id="PS50011"/>
    </source>
</evidence>
<dbReference type="GO" id="GO:0005524">
    <property type="term" value="F:ATP binding"/>
    <property type="evidence" value="ECO:0007669"/>
    <property type="project" value="UniProtKB-KW"/>
</dbReference>
<dbReference type="OMA" id="QINIAHR"/>
<dbReference type="PROSITE" id="PS50011">
    <property type="entry name" value="PROTEIN_KINASE_DOM"/>
    <property type="match status" value="1"/>
</dbReference>
<dbReference type="PROSITE" id="PS00108">
    <property type="entry name" value="PROTEIN_KINASE_ST"/>
    <property type="match status" value="1"/>
</dbReference>
<dbReference type="InterPro" id="IPR011009">
    <property type="entry name" value="Kinase-like_dom_sf"/>
</dbReference>
<keyword evidence="3" id="KW-0808">Transferase</keyword>
<dbReference type="AlphaFoldDB" id="A0A7M7P9B4"/>
<dbReference type="SMART" id="SM00220">
    <property type="entry name" value="S_TKc"/>
    <property type="match status" value="1"/>
</dbReference>
<dbReference type="InterPro" id="IPR008271">
    <property type="entry name" value="Ser/Thr_kinase_AS"/>
</dbReference>
<evidence type="ECO:0000313" key="9">
    <source>
        <dbReference type="Proteomes" id="UP000007110"/>
    </source>
</evidence>
<comment type="similarity">
    <text evidence="1">Belongs to the protein kinase superfamily. CAMK Ser/Thr protein kinase family.</text>
</comment>
<dbReference type="GO" id="GO:0004674">
    <property type="term" value="F:protein serine/threonine kinase activity"/>
    <property type="evidence" value="ECO:0007669"/>
    <property type="project" value="UniProtKB-KW"/>
</dbReference>
<evidence type="ECO:0000256" key="4">
    <source>
        <dbReference type="ARBA" id="ARBA00022741"/>
    </source>
</evidence>
<sequence>MSAQPVKIKTVSILEDYTIDWTQKLGTGINGPVRPCQHKRSEDRFALKLLLDKPGARAEVNLHSRCSGHANIVKIIEVFSNEVQFPGEPAPKSRLLVVMELMDGGELFDRISKQKRFTERQAVILTKQIASAVLQCHSLNIAHRDLKPENLLLKDNSEDSPVKLSDFGFAKVDDGTLMTPHFTPYYVAPQVSTSLTPIAQLEYKLHF</sequence>
<keyword evidence="9" id="KW-1185">Reference proteome</keyword>